<organism evidence="1 2">
    <name type="scientific">Pseudomonas fluorescens HK44</name>
    <dbReference type="NCBI Taxonomy" id="1042209"/>
    <lineage>
        <taxon>Bacteria</taxon>
        <taxon>Pseudomonadati</taxon>
        <taxon>Pseudomonadota</taxon>
        <taxon>Gammaproteobacteria</taxon>
        <taxon>Pseudomonadales</taxon>
        <taxon>Pseudomonadaceae</taxon>
        <taxon>Pseudomonas</taxon>
    </lineage>
</organism>
<dbReference type="AlphaFoldDB" id="A0A010RQB8"/>
<sequence length="55" mass="6450">MTHRIHCSIQASPRSGLTRDQLWEAEDKGLIKCWEIGRERAAKTSTSRRKWKPRS</sequence>
<evidence type="ECO:0000313" key="1">
    <source>
        <dbReference type="EMBL" id="EXF94646.1"/>
    </source>
</evidence>
<name>A0A010RQB8_PSEFL</name>
<accession>A0A010RQB8</accession>
<dbReference type="Proteomes" id="UP000022611">
    <property type="component" value="Unassembled WGS sequence"/>
</dbReference>
<gene>
    <name evidence="1" type="ORF">HK44_000270</name>
</gene>
<protein>
    <submittedName>
        <fullName evidence="1">Uncharacterized protein</fullName>
    </submittedName>
</protein>
<dbReference type="PATRIC" id="fig|1042209.11.peg.2392"/>
<reference evidence="1 2" key="1">
    <citation type="journal article" date="2011" name="J. Bacteriol.">
        <title>Draft genome sequence of the polycyclic aromatic hydrocarbon-degrading, genetically engineered bioluminescent bioreporter Pseudomonas fluorescens HK44.</title>
        <authorList>
            <person name="Chauhan A."/>
            <person name="Layton A.C."/>
            <person name="Williams D.E."/>
            <person name="Smartt A.E."/>
            <person name="Ripp S."/>
            <person name="Karpinets T.V."/>
            <person name="Brown S.D."/>
            <person name="Sayler G.S."/>
        </authorList>
    </citation>
    <scope>NUCLEOTIDE SEQUENCE [LARGE SCALE GENOMIC DNA]</scope>
    <source>
        <strain evidence="1 2">HK44</strain>
    </source>
</reference>
<comment type="caution">
    <text evidence="1">The sequence shown here is derived from an EMBL/GenBank/DDBJ whole genome shotgun (WGS) entry which is preliminary data.</text>
</comment>
<evidence type="ECO:0000313" key="2">
    <source>
        <dbReference type="Proteomes" id="UP000022611"/>
    </source>
</evidence>
<proteinExistence type="predicted"/>
<dbReference type="EMBL" id="AFOY02000010">
    <property type="protein sequence ID" value="EXF94646.1"/>
    <property type="molecule type" value="Genomic_DNA"/>
</dbReference>
<dbReference type="HOGENOM" id="CLU_3028954_0_0_6"/>